<dbReference type="AlphaFoldDB" id="A0A327PZU3"/>
<gene>
    <name evidence="2" type="ORF">LX64_05172</name>
</gene>
<evidence type="ECO:0000256" key="1">
    <source>
        <dbReference type="SAM" id="SignalP"/>
    </source>
</evidence>
<keyword evidence="1" id="KW-0732">Signal</keyword>
<feature type="chain" id="PRO_5016375336" description="Ig-like domain-containing protein" evidence="1">
    <location>
        <begin position="20"/>
        <end position="587"/>
    </location>
</feature>
<keyword evidence="3" id="KW-1185">Reference proteome</keyword>
<dbReference type="Proteomes" id="UP000249547">
    <property type="component" value="Unassembled WGS sequence"/>
</dbReference>
<name>A0A327PZU3_9BACT</name>
<protein>
    <recommendedName>
        <fullName evidence="4">Ig-like domain-containing protein</fullName>
    </recommendedName>
</protein>
<organism evidence="2 3">
    <name type="scientific">Chitinophaga skermanii</name>
    <dbReference type="NCBI Taxonomy" id="331697"/>
    <lineage>
        <taxon>Bacteria</taxon>
        <taxon>Pseudomonadati</taxon>
        <taxon>Bacteroidota</taxon>
        <taxon>Chitinophagia</taxon>
        <taxon>Chitinophagales</taxon>
        <taxon>Chitinophagaceae</taxon>
        <taxon>Chitinophaga</taxon>
    </lineage>
</organism>
<evidence type="ECO:0008006" key="4">
    <source>
        <dbReference type="Google" id="ProtNLM"/>
    </source>
</evidence>
<dbReference type="OrthoDB" id="7794186at2"/>
<evidence type="ECO:0000313" key="2">
    <source>
        <dbReference type="EMBL" id="RAI97027.1"/>
    </source>
</evidence>
<reference evidence="2 3" key="1">
    <citation type="submission" date="2018-06" db="EMBL/GenBank/DDBJ databases">
        <title>Genomic Encyclopedia of Archaeal and Bacterial Type Strains, Phase II (KMG-II): from individual species to whole genera.</title>
        <authorList>
            <person name="Goeker M."/>
        </authorList>
    </citation>
    <scope>NUCLEOTIDE SEQUENCE [LARGE SCALE GENOMIC DNA]</scope>
    <source>
        <strain evidence="2 3">DSM 23857</strain>
    </source>
</reference>
<dbReference type="RefSeq" id="WP_148707477.1">
    <property type="nucleotide sequence ID" value="NZ_QLLL01000017.1"/>
</dbReference>
<feature type="non-terminal residue" evidence="2">
    <location>
        <position position="587"/>
    </location>
</feature>
<evidence type="ECO:0000313" key="3">
    <source>
        <dbReference type="Proteomes" id="UP000249547"/>
    </source>
</evidence>
<proteinExistence type="predicted"/>
<sequence length="587" mass="63199">MKKPFLLLFFSLFMRQAFCQVQFPLGVANRDGTAVIEVIGRQATYPTYNDKVFYADPNGNANSYLFPDFGQASTSIGGCTFGSKYMYWVVEYKVDNLNNVRTLTINPSPGDYTKTVVVVAHNVRRTQCVGGGENNSFINVKSFTIKVETPEWQDLEDLKNVCNNVDNEYNLVDHFSVKEGTNFYLDNIGSTPITKLNPKDLSPGYHRLIAQKRYDNGTPDPQFGSKPGIVTTVFEFNVLEGVPITLTPYPSILCNNGTPITIVATPTGGAWEGRGIDGAGNITPSSASIGRNIFTYKFTNTNSCLSTKSIEIYVNSAPTIDVEDLEVCRTGEPFNLLVALPVGGNYVGRGVVNNIFYPSQALVGSNSIRYFYTDPNTGCSATGDFSIEVKDADNFRVGDDWLTCSLSAEIDLNNRSGVSPNDGTILWSGPGVINNKYFDPKVSGVGLHTITGTLYYPETGCTFQKTVVVKVSVGPTVEAGEAMAVCNNASSFLIPGGSPTGGTWTGSYISSNIFTPTATLPGDYIASYTYDNGECVLTAKKIISVKPAPVVSVGPALSICRNAGLQPLPAAVPTGGRWAADGDYLDA</sequence>
<dbReference type="EMBL" id="QLLL01000017">
    <property type="protein sequence ID" value="RAI97027.1"/>
    <property type="molecule type" value="Genomic_DNA"/>
</dbReference>
<comment type="caution">
    <text evidence="2">The sequence shown here is derived from an EMBL/GenBank/DDBJ whole genome shotgun (WGS) entry which is preliminary data.</text>
</comment>
<accession>A0A327PZU3</accession>
<feature type="signal peptide" evidence="1">
    <location>
        <begin position="1"/>
        <end position="19"/>
    </location>
</feature>